<dbReference type="InterPro" id="IPR056884">
    <property type="entry name" value="NPHP3-like_N"/>
</dbReference>
<reference evidence="3 4" key="1">
    <citation type="submission" date="2023-01" db="EMBL/GenBank/DDBJ databases">
        <title>Analysis of 21 Apiospora genomes using comparative genomics revels a genus with tremendous synthesis potential of carbohydrate active enzymes and secondary metabolites.</title>
        <authorList>
            <person name="Sorensen T."/>
        </authorList>
    </citation>
    <scope>NUCLEOTIDE SEQUENCE [LARGE SCALE GENOMIC DNA]</scope>
    <source>
        <strain evidence="3 4">CBS 117206</strain>
    </source>
</reference>
<organism evidence="3 4">
    <name type="scientific">Apiospora kogelbergensis</name>
    <dbReference type="NCBI Taxonomy" id="1337665"/>
    <lineage>
        <taxon>Eukaryota</taxon>
        <taxon>Fungi</taxon>
        <taxon>Dikarya</taxon>
        <taxon>Ascomycota</taxon>
        <taxon>Pezizomycotina</taxon>
        <taxon>Sordariomycetes</taxon>
        <taxon>Xylariomycetidae</taxon>
        <taxon>Amphisphaeriales</taxon>
        <taxon>Apiosporaceae</taxon>
        <taxon>Apiospora</taxon>
    </lineage>
</organism>
<feature type="domain" description="Nephrocystin 3-like N-terminal" evidence="2">
    <location>
        <begin position="353"/>
        <end position="493"/>
    </location>
</feature>
<evidence type="ECO:0000259" key="2">
    <source>
        <dbReference type="Pfam" id="PF24883"/>
    </source>
</evidence>
<keyword evidence="4" id="KW-1185">Reference proteome</keyword>
<name>A0AAW0Q628_9PEZI</name>
<sequence>MASSNSIRLVSPAVDFIDNRLPEHHPSLSAVDPSTYFDHAQDRYVVTRSRHEMNLLQNAPLSEESEGVALGKVECPVSAAGNGHARTFSDTMREFIKDYPNEPEGRIDKECSIRQQISWEGVLHVLQSTGEKYLTKQGFKGKVRKAARFVGDKADVMKRVAGVIPEAFKQTSKVRVEVKNGLQNLMDKFGDIEDYLGLYSARPKIEEAVGKLYVSMLKGIEDVIGFYTRNIVIKGLDAVWSGERYEQSLLDCLEKVNENGKKLVDAAHYTQMEETHQTFGDTKTIQNAQLQWLPSQFQAVPFHLSSAEPIVSREDLLEFLGTAHLETTDIEYIMDYREAFLSRGQDRAGVIMPTPQFRDWLVKASSKELLIHGNSKPLPISPLTLFCAMLVQNLRGVDKFWTVAFFCGRHPYEEYGGARTLITSLIAQLLRRRPFDLSFLKHDHVYQMDLGNVMTYCFVFGQLVRQIDPNDTVFCIIDGINFYEGREELLEDTAFAIRFLLDMTLGQNVFKILLSSPSTTEDVRQAIRDTDYLNIPREVPKAHDAGDLRFGRQLNESLTV</sequence>
<proteinExistence type="predicted"/>
<evidence type="ECO:0000313" key="3">
    <source>
        <dbReference type="EMBL" id="KAK8092571.1"/>
    </source>
</evidence>
<evidence type="ECO:0000313" key="4">
    <source>
        <dbReference type="Proteomes" id="UP001392437"/>
    </source>
</evidence>
<dbReference type="PANTHER" id="PTHR40619">
    <property type="entry name" value="FUNGAL STAND N-TERMINAL GOODBYE DOMAIN-CONTAINING PROTEIN"/>
    <property type="match status" value="1"/>
</dbReference>
<accession>A0AAW0Q628</accession>
<comment type="caution">
    <text evidence="3">The sequence shown here is derived from an EMBL/GenBank/DDBJ whole genome shotgun (WGS) entry which is preliminary data.</text>
</comment>
<dbReference type="Proteomes" id="UP001392437">
    <property type="component" value="Unassembled WGS sequence"/>
</dbReference>
<evidence type="ECO:0000256" key="1">
    <source>
        <dbReference type="ARBA" id="ARBA00022737"/>
    </source>
</evidence>
<gene>
    <name evidence="3" type="ORF">PG999_014770</name>
</gene>
<protein>
    <recommendedName>
        <fullName evidence="2">Nephrocystin 3-like N-terminal domain-containing protein</fullName>
    </recommendedName>
</protein>
<keyword evidence="1" id="KW-0677">Repeat</keyword>
<dbReference type="Pfam" id="PF24883">
    <property type="entry name" value="NPHP3_N"/>
    <property type="match status" value="1"/>
</dbReference>
<dbReference type="AlphaFoldDB" id="A0AAW0Q628"/>
<dbReference type="PANTHER" id="PTHR40619:SF3">
    <property type="entry name" value="FUNGAL STAND N-TERMINAL GOODBYE DOMAIN-CONTAINING PROTEIN"/>
    <property type="match status" value="1"/>
</dbReference>
<dbReference type="EMBL" id="JAQQWP010000013">
    <property type="protein sequence ID" value="KAK8092571.1"/>
    <property type="molecule type" value="Genomic_DNA"/>
</dbReference>